<dbReference type="Proteomes" id="UP000001870">
    <property type="component" value="Chromosome"/>
</dbReference>
<sequence length="343" mass="40909">MKKLIKSIIVNILIKTLEDRAVLQSIRSNGPKRVRTSIPFDNKPSPYLIQKPSKHLKGEGVIFITSRFRSGSTLLWNLFRNIEGCTSYYEPFNERKWFDEETRGNHVDKTHVGVDDYWHEYKELSDLSKFYDEKWIHKQIYMDEKSYNPNMEHFIDCIIENTKGTPVMQFNRIDLRLPWIKKHYPKAKIIHLYRNPRDVWASFLTNKKVMTASNIESTYEDAFYLDVWCEDLADFYPFLDPAVTRHPYQRFYYLWKLSYLFGTEWADHSVSFEDLAYSPHDCIQSMFNNLGLNGDINELSKVIQPPPQHKWKEFAKDEWFLEHENHCESNLSLFFSQKNSGKE</sequence>
<dbReference type="HOGENOM" id="CLU_808075_0_0_6"/>
<organism evidence="1 2">
    <name type="scientific">Alteromonas mediterranea (strain DSM 17117 / CIP 110805 / LMG 28347 / Deep ecotype)</name>
    <dbReference type="NCBI Taxonomy" id="1774373"/>
    <lineage>
        <taxon>Bacteria</taxon>
        <taxon>Pseudomonadati</taxon>
        <taxon>Pseudomonadota</taxon>
        <taxon>Gammaproteobacteria</taxon>
        <taxon>Alteromonadales</taxon>
        <taxon>Alteromonadaceae</taxon>
        <taxon>Alteromonas/Salinimonas group</taxon>
        <taxon>Alteromonas</taxon>
    </lineage>
</organism>
<dbReference type="Pfam" id="PF13469">
    <property type="entry name" value="Sulfotransfer_3"/>
    <property type="match status" value="1"/>
</dbReference>
<evidence type="ECO:0000313" key="1">
    <source>
        <dbReference type="EMBL" id="AEA98770.1"/>
    </source>
</evidence>
<dbReference type="Gene3D" id="3.40.50.300">
    <property type="entry name" value="P-loop containing nucleotide triphosphate hydrolases"/>
    <property type="match status" value="1"/>
</dbReference>
<accession>F2G8R0</accession>
<dbReference type="AlphaFoldDB" id="F2G8R0"/>
<reference evidence="1 2" key="2">
    <citation type="journal article" date="2015" name="Antonie Van Leeuwenhoek">
        <title>Ecophysiological diversity of a novel member of the genus Alteromonas, and description of Alteromonas mediterranea sp. nov.</title>
        <authorList>
            <person name="Ivanova E.P."/>
            <person name="Lopez-Perez M."/>
            <person name="Zabalos M."/>
            <person name="Nguyen S.H."/>
            <person name="Webb H.K."/>
            <person name="Ryan J."/>
            <person name="Lagutin K."/>
            <person name="Vyssotski M."/>
            <person name="Crawford R.J."/>
            <person name="Rodriguez-Valera F."/>
        </authorList>
    </citation>
    <scope>NUCLEOTIDE SEQUENCE [LARGE SCALE GENOMIC DNA]</scope>
    <source>
        <strain evidence="2">DSM 17117 / CIP 110805 / LMG 28347 / Deep ecotype</strain>
    </source>
</reference>
<keyword evidence="2" id="KW-1185">Reference proteome</keyword>
<name>F2G8R0_ALTMD</name>
<dbReference type="SUPFAM" id="SSF52540">
    <property type="entry name" value="P-loop containing nucleoside triphosphate hydrolases"/>
    <property type="match status" value="1"/>
</dbReference>
<protein>
    <recommendedName>
        <fullName evidence="3">Sulfotransferase domain-containing protein</fullName>
    </recommendedName>
</protein>
<evidence type="ECO:0008006" key="3">
    <source>
        <dbReference type="Google" id="ProtNLM"/>
    </source>
</evidence>
<reference evidence="1 2" key="1">
    <citation type="journal article" date="2008" name="ISME J.">
        <title>Comparative genomics of two ecotypes of the marine planktonic copiotroph Alteromonas macleodii suggests alternative lifestyles associated with different kinds of particulate organic matter.</title>
        <authorList>
            <person name="Ivars-Martinez E."/>
            <person name="Martin-Cuadrado A.B."/>
            <person name="D'Auria G."/>
            <person name="Mira A."/>
            <person name="Ferriera S."/>
            <person name="Johnson J."/>
            <person name="Friedman R."/>
            <person name="Rodriguez-Valera F."/>
        </authorList>
    </citation>
    <scope>NUCLEOTIDE SEQUENCE [LARGE SCALE GENOMIC DNA]</scope>
    <source>
        <strain evidence="2">DSM 17117 / CIP 110805 / LMG 28347 / Deep ecotype</strain>
    </source>
</reference>
<dbReference type="KEGG" id="amc:MADE_1013180"/>
<proteinExistence type="predicted"/>
<evidence type="ECO:0000313" key="2">
    <source>
        <dbReference type="Proteomes" id="UP000001870"/>
    </source>
</evidence>
<gene>
    <name evidence="1" type="ordered locus">MADE_1013180</name>
</gene>
<dbReference type="EMBL" id="CP001103">
    <property type="protein sequence ID" value="AEA98770.1"/>
    <property type="molecule type" value="Genomic_DNA"/>
</dbReference>
<dbReference type="InterPro" id="IPR027417">
    <property type="entry name" value="P-loop_NTPase"/>
</dbReference>